<dbReference type="AlphaFoldDB" id="A0A1T5KYI6"/>
<dbReference type="RefSeq" id="WP_079728691.1">
    <property type="nucleotide sequence ID" value="NZ_FUZP01000003.1"/>
</dbReference>
<gene>
    <name evidence="2" type="ORF">SAMN06309945_2678</name>
</gene>
<evidence type="ECO:0000256" key="1">
    <source>
        <dbReference type="ARBA" id="ARBA00009981"/>
    </source>
</evidence>
<dbReference type="EMBL" id="FUZP01000003">
    <property type="protein sequence ID" value="SKC68784.1"/>
    <property type="molecule type" value="Genomic_DNA"/>
</dbReference>
<keyword evidence="3" id="KW-1185">Reference proteome</keyword>
<evidence type="ECO:0000313" key="2">
    <source>
        <dbReference type="EMBL" id="SKC68784.1"/>
    </source>
</evidence>
<dbReference type="STRING" id="123320.SAMN06309945_2678"/>
<dbReference type="SUPFAM" id="SSF143120">
    <property type="entry name" value="YefM-like"/>
    <property type="match status" value="1"/>
</dbReference>
<proteinExistence type="inferred from homology"/>
<dbReference type="Gene3D" id="3.30.160.620">
    <property type="match status" value="1"/>
</dbReference>
<dbReference type="Proteomes" id="UP000190857">
    <property type="component" value="Unassembled WGS sequence"/>
</dbReference>
<dbReference type="InterPro" id="IPR036165">
    <property type="entry name" value="YefM-like_sf"/>
</dbReference>
<comment type="similarity">
    <text evidence="1">Belongs to the phD/YefM antitoxin family.</text>
</comment>
<name>A0A1T5KYI6_9MICO</name>
<organism evidence="2 3">
    <name type="scientific">Okibacterium fritillariae</name>
    <dbReference type="NCBI Taxonomy" id="123320"/>
    <lineage>
        <taxon>Bacteria</taxon>
        <taxon>Bacillati</taxon>
        <taxon>Actinomycetota</taxon>
        <taxon>Actinomycetes</taxon>
        <taxon>Micrococcales</taxon>
        <taxon>Microbacteriaceae</taxon>
        <taxon>Okibacterium</taxon>
    </lineage>
</organism>
<dbReference type="OrthoDB" id="3384455at2"/>
<dbReference type="Gene3D" id="3.40.1620.10">
    <property type="entry name" value="YefM-like domain"/>
    <property type="match status" value="1"/>
</dbReference>
<protein>
    <recommendedName>
        <fullName evidence="4">Antitoxin of toxin-antitoxin, RelE / RelB, TA system</fullName>
    </recommendedName>
</protein>
<sequence length="140" mass="15403">MSPETSRHYASFTDARTHLRDVLDAAESGHTVTLMREGARSAVVSADRLRSFLAESLPSQAQVAHEDGAFVVFLANRPFVSEGATLDEALDDLVVSLREYALDWEDHLGKAPNHSGEWGLVQLINLSTDEQLADWVRAAQ</sequence>
<evidence type="ECO:0008006" key="4">
    <source>
        <dbReference type="Google" id="ProtNLM"/>
    </source>
</evidence>
<reference evidence="2 3" key="1">
    <citation type="submission" date="2017-02" db="EMBL/GenBank/DDBJ databases">
        <authorList>
            <person name="Peterson S.W."/>
        </authorList>
    </citation>
    <scope>NUCLEOTIDE SEQUENCE [LARGE SCALE GENOMIC DNA]</scope>
    <source>
        <strain evidence="2 3">VKM Ac-2059</strain>
    </source>
</reference>
<accession>A0A1T5KYI6</accession>
<evidence type="ECO:0000313" key="3">
    <source>
        <dbReference type="Proteomes" id="UP000190857"/>
    </source>
</evidence>